<proteinExistence type="predicted"/>
<dbReference type="PANTHER" id="PTHR43877:SF2">
    <property type="entry name" value="AMINOALKYLPHOSPHONATE N-ACETYLTRANSFERASE-RELATED"/>
    <property type="match status" value="1"/>
</dbReference>
<evidence type="ECO:0000313" key="4">
    <source>
        <dbReference type="Proteomes" id="UP000281028"/>
    </source>
</evidence>
<reference evidence="3" key="1">
    <citation type="submission" date="2020-05" db="EMBL/GenBank/DDBJ databases">
        <title>Chitinophaga laudate sp. nov., isolated from a tropical peat swamp.</title>
        <authorList>
            <person name="Goh C.B.S."/>
            <person name="Lee M.S."/>
            <person name="Parimannan S."/>
            <person name="Pasbakhsh P."/>
            <person name="Yule C.M."/>
            <person name="Rajandas H."/>
            <person name="Loke S."/>
            <person name="Croft L."/>
            <person name="Tan J.B.L."/>
        </authorList>
    </citation>
    <scope>NUCLEOTIDE SEQUENCE</scope>
    <source>
        <strain evidence="3">Mgbs1</strain>
    </source>
</reference>
<evidence type="ECO:0000256" key="2">
    <source>
        <dbReference type="ARBA" id="ARBA00023315"/>
    </source>
</evidence>
<dbReference type="GO" id="GO:0016747">
    <property type="term" value="F:acyltransferase activity, transferring groups other than amino-acyl groups"/>
    <property type="evidence" value="ECO:0007669"/>
    <property type="project" value="InterPro"/>
</dbReference>
<sequence>MQIRPIRETDNQQLGALIQQVLKEFKANKPGTAYYDDSLYELYQVFSEPASAYWVAEEDGKIIGGGGLYPTAGLPDGCCELVKLYLLPEARGRGIGGKLMTQCLEAAPSLGYSQVYLETMPELTSAIPMYEKLGFTYLSGPLGQSGHFGCSVWMLREV</sequence>
<dbReference type="OrthoDB" id="5419426at2"/>
<dbReference type="Pfam" id="PF00583">
    <property type="entry name" value="Acetyltransf_1"/>
    <property type="match status" value="1"/>
</dbReference>
<dbReference type="PROSITE" id="PS51186">
    <property type="entry name" value="GNAT"/>
    <property type="match status" value="1"/>
</dbReference>
<evidence type="ECO:0000313" key="3">
    <source>
        <dbReference type="EMBL" id="NSL86851.1"/>
    </source>
</evidence>
<dbReference type="PANTHER" id="PTHR43877">
    <property type="entry name" value="AMINOALKYLPHOSPHONATE N-ACETYLTRANSFERASE-RELATED-RELATED"/>
    <property type="match status" value="1"/>
</dbReference>
<dbReference type="CDD" id="cd04301">
    <property type="entry name" value="NAT_SF"/>
    <property type="match status" value="1"/>
</dbReference>
<dbReference type="Gene3D" id="3.40.630.30">
    <property type="match status" value="1"/>
</dbReference>
<dbReference type="AlphaFoldDB" id="A0A433WEK7"/>
<accession>A0A433WEK7</accession>
<dbReference type="EMBL" id="RIAR02000001">
    <property type="protein sequence ID" value="NSL86851.1"/>
    <property type="molecule type" value="Genomic_DNA"/>
</dbReference>
<dbReference type="Proteomes" id="UP000281028">
    <property type="component" value="Unassembled WGS sequence"/>
</dbReference>
<dbReference type="SUPFAM" id="SSF55729">
    <property type="entry name" value="Acyl-CoA N-acyltransferases (Nat)"/>
    <property type="match status" value="1"/>
</dbReference>
<name>A0A433WEK7_9BACT</name>
<organism evidence="3 4">
    <name type="scientific">Chitinophaga solisilvae</name>
    <dbReference type="NCBI Taxonomy" id="1233460"/>
    <lineage>
        <taxon>Bacteria</taxon>
        <taxon>Pseudomonadati</taxon>
        <taxon>Bacteroidota</taxon>
        <taxon>Chitinophagia</taxon>
        <taxon>Chitinophagales</taxon>
        <taxon>Chitinophagaceae</taxon>
        <taxon>Chitinophaga</taxon>
    </lineage>
</organism>
<dbReference type="InterPro" id="IPR016181">
    <property type="entry name" value="Acyl_CoA_acyltransferase"/>
</dbReference>
<comment type="caution">
    <text evidence="3">The sequence shown here is derived from an EMBL/GenBank/DDBJ whole genome shotgun (WGS) entry which is preliminary data.</text>
</comment>
<protein>
    <submittedName>
        <fullName evidence="3">GNAT family N-acetyltransferase</fullName>
    </submittedName>
</protein>
<keyword evidence="4" id="KW-1185">Reference proteome</keyword>
<dbReference type="InterPro" id="IPR050832">
    <property type="entry name" value="Bact_Acetyltransf"/>
</dbReference>
<keyword evidence="1" id="KW-0808">Transferase</keyword>
<evidence type="ECO:0000256" key="1">
    <source>
        <dbReference type="ARBA" id="ARBA00022679"/>
    </source>
</evidence>
<gene>
    <name evidence="3" type="ORF">ECE50_008420</name>
</gene>
<keyword evidence="2" id="KW-0012">Acyltransferase</keyword>
<dbReference type="InterPro" id="IPR000182">
    <property type="entry name" value="GNAT_dom"/>
</dbReference>